<gene>
    <name evidence="6" type="ORF">DCO17_01895</name>
</gene>
<evidence type="ECO:0000256" key="3">
    <source>
        <dbReference type="ARBA" id="ARBA00023136"/>
    </source>
</evidence>
<keyword evidence="1 4" id="KW-0812">Transmembrane</keyword>
<feature type="transmembrane region" description="Helical" evidence="4">
    <location>
        <begin position="305"/>
        <end position="331"/>
    </location>
</feature>
<keyword evidence="2 4" id="KW-1133">Transmembrane helix</keyword>
<feature type="transmembrane region" description="Helical" evidence="4">
    <location>
        <begin position="215"/>
        <end position="237"/>
    </location>
</feature>
<feature type="transmembrane region" description="Helical" evidence="4">
    <location>
        <begin position="79"/>
        <end position="98"/>
    </location>
</feature>
<keyword evidence="7" id="KW-1185">Reference proteome</keyword>
<feature type="transmembrane region" description="Helical" evidence="4">
    <location>
        <begin position="281"/>
        <end position="299"/>
    </location>
</feature>
<dbReference type="PANTHER" id="PTHR23534">
    <property type="entry name" value="MFS PERMEASE"/>
    <property type="match status" value="1"/>
</dbReference>
<dbReference type="KEGG" id="ptrp:DCO17_01895"/>
<dbReference type="SUPFAM" id="SSF103473">
    <property type="entry name" value="MFS general substrate transporter"/>
    <property type="match status" value="1"/>
</dbReference>
<evidence type="ECO:0000313" key="7">
    <source>
        <dbReference type="Proteomes" id="UP000503312"/>
    </source>
</evidence>
<keyword evidence="3 4" id="KW-0472">Membrane</keyword>
<dbReference type="AlphaFoldDB" id="A0A6M9PTW4"/>
<dbReference type="Proteomes" id="UP000503312">
    <property type="component" value="Chromosome"/>
</dbReference>
<feature type="domain" description="Major facilitator superfamily (MFS) profile" evidence="5">
    <location>
        <begin position="215"/>
        <end position="396"/>
    </location>
</feature>
<protein>
    <submittedName>
        <fullName evidence="6">MFS transporter</fullName>
    </submittedName>
</protein>
<evidence type="ECO:0000256" key="4">
    <source>
        <dbReference type="SAM" id="Phobius"/>
    </source>
</evidence>
<dbReference type="GO" id="GO:0022857">
    <property type="term" value="F:transmembrane transporter activity"/>
    <property type="evidence" value="ECO:0007669"/>
    <property type="project" value="InterPro"/>
</dbReference>
<dbReference type="InterPro" id="IPR020846">
    <property type="entry name" value="MFS_dom"/>
</dbReference>
<evidence type="ECO:0000259" key="5">
    <source>
        <dbReference type="PROSITE" id="PS50850"/>
    </source>
</evidence>
<dbReference type="InterPro" id="IPR036259">
    <property type="entry name" value="MFS_trans_sf"/>
</dbReference>
<evidence type="ECO:0000256" key="2">
    <source>
        <dbReference type="ARBA" id="ARBA00022989"/>
    </source>
</evidence>
<dbReference type="PANTHER" id="PTHR23534:SF1">
    <property type="entry name" value="MAJOR FACILITATOR SUPERFAMILY PROTEIN"/>
    <property type="match status" value="1"/>
</dbReference>
<feature type="transmembrane region" description="Helical" evidence="4">
    <location>
        <begin position="257"/>
        <end position="274"/>
    </location>
</feature>
<reference evidence="6 7" key="1">
    <citation type="submission" date="2018-04" db="EMBL/GenBank/DDBJ databases">
        <title>Polynucleobacter sp. UH21B genome.</title>
        <authorList>
            <person name="Hahn M.W."/>
        </authorList>
    </citation>
    <scope>NUCLEOTIDE SEQUENCE [LARGE SCALE GENOMIC DNA]</scope>
    <source>
        <strain evidence="6 7">MWH-UH21B</strain>
    </source>
</reference>
<evidence type="ECO:0000313" key="6">
    <source>
        <dbReference type="EMBL" id="QKM64089.1"/>
    </source>
</evidence>
<dbReference type="EMBL" id="CP028942">
    <property type="protein sequence ID" value="QKM64089.1"/>
    <property type="molecule type" value="Genomic_DNA"/>
</dbReference>
<accession>A0A6M9PTW4</accession>
<feature type="transmembrane region" description="Helical" evidence="4">
    <location>
        <begin position="104"/>
        <end position="126"/>
    </location>
</feature>
<feature type="transmembrane region" description="Helical" evidence="4">
    <location>
        <begin position="169"/>
        <end position="189"/>
    </location>
</feature>
<proteinExistence type="predicted"/>
<feature type="transmembrane region" description="Helical" evidence="4">
    <location>
        <begin position="343"/>
        <end position="363"/>
    </location>
</feature>
<sequence length="396" mass="42620">MPSTQHPLLNKNLLLLIICQGLFLTNNVTFIAINGLVGFSLAPVSWMATLPVMGYVVGAAFSTSLVAKSQNHFGRKISFQLGLLVAVLSALLCAYAAFSKNFWLLVIGTFIAGYYSANGQLYRFAAAELTEVSQRDKAVSWVLAGGILGAVIGPNLASWTRNLFETAFLGAYLTLSIAAFIGIIVMQFIHFPEEFKTQHALSDGRPLNSILRQPVFLVAVIGAALGYGVMNLLMAATPLAMQICGLPFSDTALVLEWHVIGMFAPGFFTGALIQRFGALKIMGLGISLNFICIFIALSGTDLHQFFIALFLLGVGWNFLFTGSTSLAMTAYKPNERDKAQAAINFFVFGTMAFTSFGSGALITSQGWDILNLGSLIPATITAVALIWLGLQQRNSI</sequence>
<evidence type="ECO:0000256" key="1">
    <source>
        <dbReference type="ARBA" id="ARBA00022692"/>
    </source>
</evidence>
<dbReference type="InterPro" id="IPR011701">
    <property type="entry name" value="MFS"/>
</dbReference>
<dbReference type="Gene3D" id="1.20.1250.20">
    <property type="entry name" value="MFS general substrate transporter like domains"/>
    <property type="match status" value="1"/>
</dbReference>
<organism evidence="6 7">
    <name type="scientific">Polynucleobacter tropicus</name>
    <dbReference type="NCBI Taxonomy" id="1743174"/>
    <lineage>
        <taxon>Bacteria</taxon>
        <taxon>Pseudomonadati</taxon>
        <taxon>Pseudomonadota</taxon>
        <taxon>Betaproteobacteria</taxon>
        <taxon>Burkholderiales</taxon>
        <taxon>Burkholderiaceae</taxon>
        <taxon>Polynucleobacter</taxon>
    </lineage>
</organism>
<feature type="transmembrane region" description="Helical" evidence="4">
    <location>
        <begin position="369"/>
        <end position="390"/>
    </location>
</feature>
<name>A0A6M9PTW4_9BURK</name>
<feature type="transmembrane region" description="Helical" evidence="4">
    <location>
        <begin position="12"/>
        <end position="33"/>
    </location>
</feature>
<dbReference type="PROSITE" id="PS50850">
    <property type="entry name" value="MFS"/>
    <property type="match status" value="1"/>
</dbReference>
<feature type="transmembrane region" description="Helical" evidence="4">
    <location>
        <begin position="138"/>
        <end position="157"/>
    </location>
</feature>
<dbReference type="RefSeq" id="WP_173955133.1">
    <property type="nucleotide sequence ID" value="NZ_CP028942.1"/>
</dbReference>
<dbReference type="Pfam" id="PF07690">
    <property type="entry name" value="MFS_1"/>
    <property type="match status" value="2"/>
</dbReference>
<feature type="transmembrane region" description="Helical" evidence="4">
    <location>
        <begin position="45"/>
        <end position="67"/>
    </location>
</feature>